<evidence type="ECO:0000313" key="3">
    <source>
        <dbReference type="Proteomes" id="UP000448867"/>
    </source>
</evidence>
<comment type="caution">
    <text evidence="2">The sequence shown here is derived from an EMBL/GenBank/DDBJ whole genome shotgun (WGS) entry which is preliminary data.</text>
</comment>
<accession>A0A7X2LYZ4</accession>
<dbReference type="Proteomes" id="UP000448867">
    <property type="component" value="Unassembled WGS sequence"/>
</dbReference>
<keyword evidence="1" id="KW-0472">Membrane</keyword>
<feature type="transmembrane region" description="Helical" evidence="1">
    <location>
        <begin position="24"/>
        <end position="44"/>
    </location>
</feature>
<dbReference type="AlphaFoldDB" id="A0A7X2LYZ4"/>
<dbReference type="EMBL" id="WKKI01000023">
    <property type="protein sequence ID" value="MRX72891.1"/>
    <property type="molecule type" value="Genomic_DNA"/>
</dbReference>
<keyword evidence="1" id="KW-1133">Transmembrane helix</keyword>
<keyword evidence="3" id="KW-1185">Reference proteome</keyword>
<reference evidence="2 3" key="1">
    <citation type="submission" date="2019-11" db="EMBL/GenBank/DDBJ databases">
        <title>Bacillus lacus genome.</title>
        <authorList>
            <person name="Allen C.J."/>
            <person name="Newman J.D."/>
        </authorList>
    </citation>
    <scope>NUCLEOTIDE SEQUENCE [LARGE SCALE GENOMIC DNA]</scope>
    <source>
        <strain evidence="2 3">KCTC 33946</strain>
    </source>
</reference>
<dbReference type="RefSeq" id="WP_154308050.1">
    <property type="nucleotide sequence ID" value="NZ_WKKI01000023.1"/>
</dbReference>
<evidence type="ECO:0000256" key="1">
    <source>
        <dbReference type="SAM" id="Phobius"/>
    </source>
</evidence>
<proteinExistence type="predicted"/>
<dbReference type="OrthoDB" id="2932496at2"/>
<evidence type="ECO:0000313" key="2">
    <source>
        <dbReference type="EMBL" id="MRX72891.1"/>
    </source>
</evidence>
<sequence length="45" mass="5169">MKQFIEFIDGDGYDRGMDMLLKGLYTAIVFFCLPYLLAVVTSLFI</sequence>
<organism evidence="2 3">
    <name type="scientific">Metabacillus lacus</name>
    <dbReference type="NCBI Taxonomy" id="1983721"/>
    <lineage>
        <taxon>Bacteria</taxon>
        <taxon>Bacillati</taxon>
        <taxon>Bacillota</taxon>
        <taxon>Bacilli</taxon>
        <taxon>Bacillales</taxon>
        <taxon>Bacillaceae</taxon>
        <taxon>Metabacillus</taxon>
    </lineage>
</organism>
<protein>
    <submittedName>
        <fullName evidence="2">Uncharacterized protein</fullName>
    </submittedName>
</protein>
<keyword evidence="1" id="KW-0812">Transmembrane</keyword>
<name>A0A7X2LYZ4_9BACI</name>
<gene>
    <name evidence="2" type="ORF">GJU40_12145</name>
</gene>